<evidence type="ECO:0000256" key="2">
    <source>
        <dbReference type="ARBA" id="ARBA00022980"/>
    </source>
</evidence>
<dbReference type="InterPro" id="IPR018275">
    <property type="entry name" value="Ribosomal_bS18_CS"/>
</dbReference>
<sequence length="200" mass="21980">MSRPYDERPVNSSSEGAEAPAERPARAPRSYGDRPSYQGGGDRPPYQGGGDRPPYQGGGDRPPYQGGGDRPPYQGGGDRPPYQGGGDRPPYQGGGDRPSYGGGGRRFGGPGQGGNSRFGGRGGGPRRRRQKISKFDEWGIDNIDYKDVERLKEFLSEHAKILSRRVTGSRAKHQRRLTRAIKRARFMALLPYVGKIEKHR</sequence>
<dbReference type="PRINTS" id="PR00974">
    <property type="entry name" value="RIBOSOMALS18"/>
</dbReference>
<dbReference type="PANTHER" id="PTHR13479:SF40">
    <property type="entry name" value="SMALL RIBOSOMAL SUBUNIT PROTEIN BS18M"/>
    <property type="match status" value="1"/>
</dbReference>
<evidence type="ECO:0000256" key="4">
    <source>
        <dbReference type="ARBA" id="ARBA00035141"/>
    </source>
</evidence>
<dbReference type="HAMAP" id="MF_00270">
    <property type="entry name" value="Ribosomal_bS18"/>
    <property type="match status" value="1"/>
</dbReference>
<gene>
    <name evidence="5 8" type="primary">rpsR</name>
    <name evidence="8" type="ORF">COW36_08075</name>
</gene>
<organism evidence="8 9">
    <name type="scientific">bacterium (Candidatus Blackallbacteria) CG17_big_fil_post_rev_8_21_14_2_50_48_46</name>
    <dbReference type="NCBI Taxonomy" id="2014261"/>
    <lineage>
        <taxon>Bacteria</taxon>
        <taxon>Candidatus Blackallbacteria</taxon>
    </lineage>
</organism>
<evidence type="ECO:0000256" key="6">
    <source>
        <dbReference type="RuleBase" id="RU003910"/>
    </source>
</evidence>
<dbReference type="EMBL" id="PFFQ01000023">
    <property type="protein sequence ID" value="PIW17446.1"/>
    <property type="molecule type" value="Genomic_DNA"/>
</dbReference>
<keyword evidence="2 5" id="KW-0689">Ribosomal protein</keyword>
<evidence type="ECO:0000256" key="7">
    <source>
        <dbReference type="SAM" id="MobiDB-lite"/>
    </source>
</evidence>
<dbReference type="PANTHER" id="PTHR13479">
    <property type="entry name" value="30S RIBOSOMAL PROTEIN S18"/>
    <property type="match status" value="1"/>
</dbReference>
<comment type="function">
    <text evidence="5">Binds as a heterodimer with protein bS6 to the central domain of the 16S rRNA, where it helps stabilize the platform of the 30S subunit.</text>
</comment>
<keyword evidence="5" id="KW-0694">RNA-binding</keyword>
<dbReference type="Gene3D" id="4.10.640.10">
    <property type="entry name" value="Ribosomal protein S18"/>
    <property type="match status" value="1"/>
</dbReference>
<dbReference type="InterPro" id="IPR001648">
    <property type="entry name" value="Ribosomal_bS18"/>
</dbReference>
<evidence type="ECO:0000256" key="5">
    <source>
        <dbReference type="HAMAP-Rule" id="MF_00270"/>
    </source>
</evidence>
<keyword evidence="5" id="KW-0699">rRNA-binding</keyword>
<dbReference type="Proteomes" id="UP000231019">
    <property type="component" value="Unassembled WGS sequence"/>
</dbReference>
<dbReference type="AlphaFoldDB" id="A0A2M7G6Y1"/>
<reference evidence="8 9" key="1">
    <citation type="submission" date="2017-09" db="EMBL/GenBank/DDBJ databases">
        <title>Depth-based differentiation of microbial function through sediment-hosted aquifers and enrichment of novel symbionts in the deep terrestrial subsurface.</title>
        <authorList>
            <person name="Probst A.J."/>
            <person name="Ladd B."/>
            <person name="Jarett J.K."/>
            <person name="Geller-Mcgrath D.E."/>
            <person name="Sieber C.M."/>
            <person name="Emerson J.B."/>
            <person name="Anantharaman K."/>
            <person name="Thomas B.C."/>
            <person name="Malmstrom R."/>
            <person name="Stieglmeier M."/>
            <person name="Klingl A."/>
            <person name="Woyke T."/>
            <person name="Ryan C.M."/>
            <person name="Banfield J.F."/>
        </authorList>
    </citation>
    <scope>NUCLEOTIDE SEQUENCE [LARGE SCALE GENOMIC DNA]</scope>
    <source>
        <strain evidence="8">CG17_big_fil_post_rev_8_21_14_2_50_48_46</strain>
    </source>
</reference>
<dbReference type="GO" id="GO:0022627">
    <property type="term" value="C:cytosolic small ribosomal subunit"/>
    <property type="evidence" value="ECO:0007669"/>
    <property type="project" value="TreeGrafter"/>
</dbReference>
<comment type="subunit">
    <text evidence="5">Part of the 30S ribosomal subunit. Forms a tight heterodimer with protein bS6.</text>
</comment>
<dbReference type="InterPro" id="IPR036870">
    <property type="entry name" value="Ribosomal_bS18_sf"/>
</dbReference>
<accession>A0A2M7G6Y1</accession>
<comment type="similarity">
    <text evidence="1 5 6">Belongs to the bacterial ribosomal protein bS18 family.</text>
</comment>
<evidence type="ECO:0000256" key="3">
    <source>
        <dbReference type="ARBA" id="ARBA00023274"/>
    </source>
</evidence>
<feature type="region of interest" description="Disordered" evidence="7">
    <location>
        <begin position="1"/>
        <end position="134"/>
    </location>
</feature>
<dbReference type="NCBIfam" id="TIGR00165">
    <property type="entry name" value="S18"/>
    <property type="match status" value="1"/>
</dbReference>
<dbReference type="Pfam" id="PF01084">
    <property type="entry name" value="Ribosomal_S18"/>
    <property type="match status" value="1"/>
</dbReference>
<protein>
    <recommendedName>
        <fullName evidence="4 5">Small ribosomal subunit protein bS18</fullName>
    </recommendedName>
</protein>
<keyword evidence="3 5" id="KW-0687">Ribonucleoprotein</keyword>
<dbReference type="PROSITE" id="PS00057">
    <property type="entry name" value="RIBOSOMAL_S18"/>
    <property type="match status" value="1"/>
</dbReference>
<name>A0A2M7G6Y1_9BACT</name>
<evidence type="ECO:0000313" key="9">
    <source>
        <dbReference type="Proteomes" id="UP000231019"/>
    </source>
</evidence>
<dbReference type="SUPFAM" id="SSF46911">
    <property type="entry name" value="Ribosomal protein S18"/>
    <property type="match status" value="1"/>
</dbReference>
<dbReference type="GO" id="GO:0003735">
    <property type="term" value="F:structural constituent of ribosome"/>
    <property type="evidence" value="ECO:0007669"/>
    <property type="project" value="InterPro"/>
</dbReference>
<feature type="compositionally biased region" description="Gly residues" evidence="7">
    <location>
        <begin position="38"/>
        <end position="123"/>
    </location>
</feature>
<dbReference type="GO" id="GO:0070181">
    <property type="term" value="F:small ribosomal subunit rRNA binding"/>
    <property type="evidence" value="ECO:0007669"/>
    <property type="project" value="TreeGrafter"/>
</dbReference>
<evidence type="ECO:0000313" key="8">
    <source>
        <dbReference type="EMBL" id="PIW17446.1"/>
    </source>
</evidence>
<evidence type="ECO:0000256" key="1">
    <source>
        <dbReference type="ARBA" id="ARBA00005589"/>
    </source>
</evidence>
<dbReference type="GO" id="GO:0006412">
    <property type="term" value="P:translation"/>
    <property type="evidence" value="ECO:0007669"/>
    <property type="project" value="UniProtKB-UniRule"/>
</dbReference>
<comment type="caution">
    <text evidence="8">The sequence shown here is derived from an EMBL/GenBank/DDBJ whole genome shotgun (WGS) entry which is preliminary data.</text>
</comment>
<proteinExistence type="inferred from homology"/>